<feature type="region of interest" description="Disordered" evidence="5">
    <location>
        <begin position="382"/>
        <end position="435"/>
    </location>
</feature>
<keyword evidence="6" id="KW-1133">Transmembrane helix</keyword>
<dbReference type="PANTHER" id="PTHR23151">
    <property type="entry name" value="DIHYDROLIPOAMIDE ACETYL/SUCCINYL-TRANSFERASE-RELATED"/>
    <property type="match status" value="1"/>
</dbReference>
<dbReference type="GO" id="GO:0005506">
    <property type="term" value="F:iron ion binding"/>
    <property type="evidence" value="ECO:0007669"/>
    <property type="project" value="InterPro"/>
</dbReference>
<dbReference type="GO" id="GO:0016705">
    <property type="term" value="F:oxidoreductase activity, acting on paired donors, with incorporation or reduction of molecular oxygen"/>
    <property type="evidence" value="ECO:0007669"/>
    <property type="project" value="InterPro"/>
</dbReference>
<dbReference type="InterPro" id="IPR011053">
    <property type="entry name" value="Single_hybrid_motif"/>
</dbReference>
<feature type="domain" description="Lipoyl-binding" evidence="7">
    <location>
        <begin position="297"/>
        <end position="373"/>
    </location>
</feature>
<evidence type="ECO:0000259" key="7">
    <source>
        <dbReference type="PROSITE" id="PS50968"/>
    </source>
</evidence>
<dbReference type="Gene3D" id="2.40.50.100">
    <property type="match status" value="1"/>
</dbReference>
<dbReference type="Gramene" id="AUR62013607-RA">
    <property type="protein sequence ID" value="AUR62013607-RA:cds"/>
    <property type="gene ID" value="AUR62013607"/>
</dbReference>
<dbReference type="EnsemblPlants" id="AUR62013607-RA">
    <property type="protein sequence ID" value="AUR62013607-RA:cds"/>
    <property type="gene ID" value="AUR62013607"/>
</dbReference>
<evidence type="ECO:0000256" key="4">
    <source>
        <dbReference type="RuleBase" id="RU003423"/>
    </source>
</evidence>
<accession>A0A803LI10</accession>
<dbReference type="Gene3D" id="4.10.320.10">
    <property type="entry name" value="E3-binding domain"/>
    <property type="match status" value="1"/>
</dbReference>
<dbReference type="SUPFAM" id="SSF51230">
    <property type="entry name" value="Single hybrid motif"/>
    <property type="match status" value="1"/>
</dbReference>
<dbReference type="Pfam" id="PF00364">
    <property type="entry name" value="Biotin_lipoyl"/>
    <property type="match status" value="1"/>
</dbReference>
<keyword evidence="6" id="KW-0472">Membrane</keyword>
<evidence type="ECO:0000256" key="5">
    <source>
        <dbReference type="SAM" id="MobiDB-lite"/>
    </source>
</evidence>
<dbReference type="CDD" id="cd06849">
    <property type="entry name" value="lipoyl_domain"/>
    <property type="match status" value="1"/>
</dbReference>
<dbReference type="InterPro" id="IPR045257">
    <property type="entry name" value="E2/Pdx1"/>
</dbReference>
<dbReference type="Pfam" id="PF00198">
    <property type="entry name" value="2-oxoacid_dh"/>
    <property type="match status" value="1"/>
</dbReference>
<evidence type="ECO:0000256" key="6">
    <source>
        <dbReference type="SAM" id="Phobius"/>
    </source>
</evidence>
<dbReference type="InterPro" id="IPR023213">
    <property type="entry name" value="CAT-like_dom_sf"/>
</dbReference>
<organism evidence="9 10">
    <name type="scientific">Chenopodium quinoa</name>
    <name type="common">Quinoa</name>
    <dbReference type="NCBI Taxonomy" id="63459"/>
    <lineage>
        <taxon>Eukaryota</taxon>
        <taxon>Viridiplantae</taxon>
        <taxon>Streptophyta</taxon>
        <taxon>Embryophyta</taxon>
        <taxon>Tracheophyta</taxon>
        <taxon>Spermatophyta</taxon>
        <taxon>Magnoliopsida</taxon>
        <taxon>eudicotyledons</taxon>
        <taxon>Gunneridae</taxon>
        <taxon>Pentapetalae</taxon>
        <taxon>Caryophyllales</taxon>
        <taxon>Chenopodiaceae</taxon>
        <taxon>Chenopodioideae</taxon>
        <taxon>Atripliceae</taxon>
        <taxon>Chenopodium</taxon>
    </lineage>
</organism>
<name>A0A803LI10_CHEQI</name>
<dbReference type="Gene3D" id="1.10.630.10">
    <property type="entry name" value="Cytochrome P450"/>
    <property type="match status" value="1"/>
</dbReference>
<feature type="domain" description="Peripheral subunit-binding (PSBD)" evidence="8">
    <location>
        <begin position="436"/>
        <end position="473"/>
    </location>
</feature>
<evidence type="ECO:0000256" key="2">
    <source>
        <dbReference type="ARBA" id="ARBA00022823"/>
    </source>
</evidence>
<dbReference type="PROSITE" id="PS50968">
    <property type="entry name" value="BIOTINYL_LIPOYL"/>
    <property type="match status" value="1"/>
</dbReference>
<dbReference type="SUPFAM" id="SSF48264">
    <property type="entry name" value="Cytochrome P450"/>
    <property type="match status" value="1"/>
</dbReference>
<dbReference type="Pfam" id="PF02817">
    <property type="entry name" value="E3_binding"/>
    <property type="match status" value="1"/>
</dbReference>
<dbReference type="GO" id="GO:0006086">
    <property type="term" value="P:pyruvate decarboxylation to acetyl-CoA"/>
    <property type="evidence" value="ECO:0007669"/>
    <property type="project" value="InterPro"/>
</dbReference>
<dbReference type="InterPro" id="IPR000089">
    <property type="entry name" value="Biotin_lipoyl"/>
</dbReference>
<feature type="transmembrane region" description="Helical" evidence="6">
    <location>
        <begin position="6"/>
        <end position="27"/>
    </location>
</feature>
<dbReference type="GO" id="GO:0004742">
    <property type="term" value="F:dihydrolipoyllysine-residue acetyltransferase activity"/>
    <property type="evidence" value="ECO:0007669"/>
    <property type="project" value="TreeGrafter"/>
</dbReference>
<dbReference type="InterPro" id="IPR001078">
    <property type="entry name" value="2-oxoacid_DH_actylTfrase"/>
</dbReference>
<dbReference type="Gene3D" id="3.30.559.10">
    <property type="entry name" value="Chloramphenicol acetyltransferase-like domain"/>
    <property type="match status" value="2"/>
</dbReference>
<keyword evidence="10" id="KW-1185">Reference proteome</keyword>
<dbReference type="FunFam" id="2.40.50.100:FF:000010">
    <property type="entry name" value="Acetyltransferase component of pyruvate dehydrogenase complex"/>
    <property type="match status" value="1"/>
</dbReference>
<dbReference type="PANTHER" id="PTHR23151:SF90">
    <property type="entry name" value="DIHYDROLIPOYLLYSINE-RESIDUE ACETYLTRANSFERASE COMPONENT OF PYRUVATE DEHYDROGENASE COMPLEX, MITOCHONDRIAL-RELATED"/>
    <property type="match status" value="1"/>
</dbReference>
<dbReference type="GO" id="GO:0020037">
    <property type="term" value="F:heme binding"/>
    <property type="evidence" value="ECO:0007669"/>
    <property type="project" value="InterPro"/>
</dbReference>
<dbReference type="SUPFAM" id="SSF52777">
    <property type="entry name" value="CoA-dependent acyltransferases"/>
    <property type="match status" value="1"/>
</dbReference>
<evidence type="ECO:0000313" key="9">
    <source>
        <dbReference type="EnsemblPlants" id="AUR62013607-RA:cds"/>
    </source>
</evidence>
<dbReference type="PROSITE" id="PS51826">
    <property type="entry name" value="PSBD"/>
    <property type="match status" value="1"/>
</dbReference>
<dbReference type="GO" id="GO:0004497">
    <property type="term" value="F:monooxygenase activity"/>
    <property type="evidence" value="ECO:0007669"/>
    <property type="project" value="InterPro"/>
</dbReference>
<dbReference type="AlphaFoldDB" id="A0A803LI10"/>
<comment type="similarity">
    <text evidence="1 4">Belongs to the 2-oxoacid dehydrogenase family.</text>
</comment>
<sequence length="676" mass="73915">MDLFLAAFYFITSALFLILVFVLATVLKVYSGKSIGNPNYPPVEGTVFNELFYFNTLYEYFTEIARKQPTFRILTPDQSEIYTTDVRNIEHILRIKFDKYTKGDHDRDILGDLFGEGIFAVDGDKWRQQRKLSSVEFSTRVLRDFSCAVFRRSAAKLVRIISQISKANNIFDFHSKVASKSVRRGPANLVRQFTHDVRSSSKSVEDALKIHQSGWNLQKGDGTCSSLTGWSSGKGNSSQFPRVSNPAAVMAPVTGVFTRSISSMTLKMGSNEVLSQGSSLQLLSKRNFSSSADLPPHQEIGMPSLSPTMEEGNIARWVKKVGDKVSPGDVICEVETDKATVEMESMEDGYIAQIVKGDGAQGIKVGEVIAITVEDEADIEKFKDYTPSKSETAVPEPEKPSEPEASEQKTAQTPPAVPKEKNAPSSQKSPGGDRIFASPLARKLAEDHNVSLSSIKGTGPDGNIIKADIEDYLASRGKESQASVPKTAEGAGMDFSDIPHSQIRKAIDTCVDKLMELRSQLNSLQEASGGKRISVNDLVIKAAALALKKVPACNSSWNNDYIRQYHNVNINVAVQTENGLYVPVVRGGTFTVSNLGGPFGIKQFCAIINPPQAAILAVGSAQKRVIPSDDGVNQFKFGSFMSVTLSCDHRVIDGAMGAEWLKAFKGYIENPESMML</sequence>
<proteinExistence type="inferred from homology"/>
<reference evidence="9" key="2">
    <citation type="submission" date="2021-03" db="UniProtKB">
        <authorList>
            <consortium name="EnsemblPlants"/>
        </authorList>
    </citation>
    <scope>IDENTIFICATION</scope>
</reference>
<keyword evidence="6" id="KW-0812">Transmembrane</keyword>
<evidence type="ECO:0000256" key="3">
    <source>
        <dbReference type="ARBA" id="ARBA00022946"/>
    </source>
</evidence>
<keyword evidence="2 4" id="KW-0450">Lipoyl</keyword>
<dbReference type="EC" id="2.3.1.-" evidence="4"/>
<reference evidence="9" key="1">
    <citation type="journal article" date="2017" name="Nature">
        <title>The genome of Chenopodium quinoa.</title>
        <authorList>
            <person name="Jarvis D.E."/>
            <person name="Ho Y.S."/>
            <person name="Lightfoot D.J."/>
            <person name="Schmoeckel S.M."/>
            <person name="Li B."/>
            <person name="Borm T.J.A."/>
            <person name="Ohyanagi H."/>
            <person name="Mineta K."/>
            <person name="Michell C.T."/>
            <person name="Saber N."/>
            <person name="Kharbatia N.M."/>
            <person name="Rupper R.R."/>
            <person name="Sharp A.R."/>
            <person name="Dally N."/>
            <person name="Boughton B.A."/>
            <person name="Woo Y.H."/>
            <person name="Gao G."/>
            <person name="Schijlen E.G.W.M."/>
            <person name="Guo X."/>
            <person name="Momin A.A."/>
            <person name="Negrao S."/>
            <person name="Al-Babili S."/>
            <person name="Gehring C."/>
            <person name="Roessner U."/>
            <person name="Jung C."/>
            <person name="Murphy K."/>
            <person name="Arold S.T."/>
            <person name="Gojobori T."/>
            <person name="van der Linden C.G."/>
            <person name="van Loo E.N."/>
            <person name="Jellen E.N."/>
            <person name="Maughan P.J."/>
            <person name="Tester M."/>
        </authorList>
    </citation>
    <scope>NUCLEOTIDE SEQUENCE [LARGE SCALE GENOMIC DNA]</scope>
    <source>
        <strain evidence="9">cv. PI 614886</strain>
    </source>
</reference>
<keyword evidence="4" id="KW-0012">Acyltransferase</keyword>
<dbReference type="GO" id="GO:0045254">
    <property type="term" value="C:pyruvate dehydrogenase complex"/>
    <property type="evidence" value="ECO:0007669"/>
    <property type="project" value="InterPro"/>
</dbReference>
<dbReference type="InterPro" id="IPR036396">
    <property type="entry name" value="Cyt_P450_sf"/>
</dbReference>
<evidence type="ECO:0000259" key="8">
    <source>
        <dbReference type="PROSITE" id="PS51826"/>
    </source>
</evidence>
<evidence type="ECO:0000256" key="1">
    <source>
        <dbReference type="ARBA" id="ARBA00007317"/>
    </source>
</evidence>
<dbReference type="InterPro" id="IPR004167">
    <property type="entry name" value="PSBD"/>
</dbReference>
<protein>
    <recommendedName>
        <fullName evidence="4">Dihydrolipoamide acetyltransferase component of pyruvate dehydrogenase complex</fullName>
        <ecNumber evidence="4">2.3.1.-</ecNumber>
    </recommendedName>
</protein>
<dbReference type="PROSITE" id="PS00189">
    <property type="entry name" value="LIPOYL"/>
    <property type="match status" value="1"/>
</dbReference>
<dbReference type="InterPro" id="IPR003016">
    <property type="entry name" value="2-oxoA_DH_lipoyl-BS"/>
</dbReference>
<dbReference type="InterPro" id="IPR036625">
    <property type="entry name" value="E3-bd_dom_sf"/>
</dbReference>
<keyword evidence="4" id="KW-0808">Transferase</keyword>
<evidence type="ECO:0000313" key="10">
    <source>
        <dbReference type="Proteomes" id="UP000596660"/>
    </source>
</evidence>
<keyword evidence="3" id="KW-0809">Transit peptide</keyword>
<dbReference type="SUPFAM" id="SSF47005">
    <property type="entry name" value="Peripheral subunit-binding domain of 2-oxo acid dehydrogenase complex"/>
    <property type="match status" value="1"/>
</dbReference>
<comment type="cofactor">
    <cofactor evidence="4">
        <name>(R)-lipoate</name>
        <dbReference type="ChEBI" id="CHEBI:83088"/>
    </cofactor>
</comment>
<dbReference type="Proteomes" id="UP000596660">
    <property type="component" value="Unplaced"/>
</dbReference>